<organism evidence="2 3">
    <name type="scientific">Rhizophagus irregularis</name>
    <dbReference type="NCBI Taxonomy" id="588596"/>
    <lineage>
        <taxon>Eukaryota</taxon>
        <taxon>Fungi</taxon>
        <taxon>Fungi incertae sedis</taxon>
        <taxon>Mucoromycota</taxon>
        <taxon>Glomeromycotina</taxon>
        <taxon>Glomeromycetes</taxon>
        <taxon>Glomerales</taxon>
        <taxon>Glomeraceae</taxon>
        <taxon>Rhizophagus</taxon>
    </lineage>
</organism>
<evidence type="ECO:0000256" key="1">
    <source>
        <dbReference type="SAM" id="Coils"/>
    </source>
</evidence>
<reference evidence="2 3" key="2">
    <citation type="submission" date="2017-10" db="EMBL/GenBank/DDBJ databases">
        <title>Extensive intraspecific genome diversity in a model arbuscular mycorrhizal fungus.</title>
        <authorList>
            <person name="Chen E.C.H."/>
            <person name="Morin E."/>
            <person name="Baudet D."/>
            <person name="Noel J."/>
            <person name="Ndikumana S."/>
            <person name="Charron P."/>
            <person name="St-Onge C."/>
            <person name="Giorgi J."/>
            <person name="Grigoriev I.V."/>
            <person name="Roux C."/>
            <person name="Martin F.M."/>
            <person name="Corradi N."/>
        </authorList>
    </citation>
    <scope>NUCLEOTIDE SEQUENCE [LARGE SCALE GENOMIC DNA]</scope>
    <source>
        <strain evidence="2 3">C2</strain>
    </source>
</reference>
<gene>
    <name evidence="2" type="ORF">RhiirC2_715021</name>
</gene>
<sequence length="492" mass="58668">MKFNKNLLVNIKKLEEEELKKQEKVYKYQNDVRSNWEFGENHEYDSDDEWFISSKKDLVEEWICQVCEAPLEEGQEEYCKQCYEIREQKEYARITGRDIDCCEICNKFTYLEEVNHVYRGQNTPCVTERAIKEFYCHKGGYMNDYHNHKICIIDSKERKSCYSKVKSYEKKSKLKYLNENIRKQENLEVMYNRVNGPKYLQHEYWYKKWIENISGGEEYFDSNIYQKNLNMLYGKNEMLTRNLGLVKISKRNNCGRISKNRKYHCESCYDILRYENIELTVLPNYNKKWIWILCKGCHHEAIEKNFSCEISVENNELVRKNSITNMSTLTTSFTTSASEFICPTCQKRYKKQGGLSRHLSIVKRYNISHSDLDKLPETNNEKFKSILVYLIHRKLPHGFKKGGRQLVSLACTEHQFFDIFKGYIHHHSNRNVYKCIFRGSAGYQILSEILNNPLWGRKFYDEEQQTYVVLFNDPPEHLKNNPLAIATRCATE</sequence>
<dbReference type="VEuPathDB" id="FungiDB:RhiirA1_398940"/>
<evidence type="ECO:0008006" key="4">
    <source>
        <dbReference type="Google" id="ProtNLM"/>
    </source>
</evidence>
<reference evidence="2 3" key="1">
    <citation type="submission" date="2016-04" db="EMBL/GenBank/DDBJ databases">
        <title>Genome analyses suggest a sexual origin of heterokaryosis in a supposedly ancient asexual fungus.</title>
        <authorList>
            <person name="Ropars J."/>
            <person name="Sedzielewska K."/>
            <person name="Noel J."/>
            <person name="Charron P."/>
            <person name="Farinelli L."/>
            <person name="Marton T."/>
            <person name="Kruger M."/>
            <person name="Pelin A."/>
            <person name="Brachmann A."/>
            <person name="Corradi N."/>
        </authorList>
    </citation>
    <scope>NUCLEOTIDE SEQUENCE [LARGE SCALE GENOMIC DNA]</scope>
    <source>
        <strain evidence="2 3">C2</strain>
    </source>
</reference>
<feature type="coiled-coil region" evidence="1">
    <location>
        <begin position="4"/>
        <end position="31"/>
    </location>
</feature>
<dbReference type="Proteomes" id="UP000233469">
    <property type="component" value="Unassembled WGS sequence"/>
</dbReference>
<dbReference type="AlphaFoldDB" id="A0A2N1MX01"/>
<name>A0A2N1MX01_9GLOM</name>
<feature type="non-terminal residue" evidence="2">
    <location>
        <position position="492"/>
    </location>
</feature>
<protein>
    <recommendedName>
        <fullName evidence="4">C2H2-type domain-containing protein</fullName>
    </recommendedName>
</protein>
<dbReference type="VEuPathDB" id="FungiDB:FUN_025037"/>
<comment type="caution">
    <text evidence="2">The sequence shown here is derived from an EMBL/GenBank/DDBJ whole genome shotgun (WGS) entry which is preliminary data.</text>
</comment>
<dbReference type="VEuPathDB" id="FungiDB:RhiirFUN_024401"/>
<evidence type="ECO:0000313" key="2">
    <source>
        <dbReference type="EMBL" id="PKK66194.1"/>
    </source>
</evidence>
<keyword evidence="1" id="KW-0175">Coiled coil</keyword>
<accession>A0A2N1MX01</accession>
<dbReference type="EMBL" id="LLXL01001129">
    <property type="protein sequence ID" value="PKK66194.1"/>
    <property type="molecule type" value="Genomic_DNA"/>
</dbReference>
<evidence type="ECO:0000313" key="3">
    <source>
        <dbReference type="Proteomes" id="UP000233469"/>
    </source>
</evidence>
<proteinExistence type="predicted"/>